<dbReference type="Proteomes" id="UP000235945">
    <property type="component" value="Unassembled WGS sequence"/>
</dbReference>
<gene>
    <name evidence="5" type="ORF">AF335_05000</name>
</gene>
<dbReference type="InterPro" id="IPR000524">
    <property type="entry name" value="Tscrpt_reg_HTH_GntR"/>
</dbReference>
<evidence type="ECO:0000313" key="5">
    <source>
        <dbReference type="EMBL" id="PNE34040.1"/>
    </source>
</evidence>
<evidence type="ECO:0000256" key="1">
    <source>
        <dbReference type="ARBA" id="ARBA00023015"/>
    </source>
</evidence>
<keyword evidence="2" id="KW-0238">DNA-binding</keyword>
<proteinExistence type="predicted"/>
<dbReference type="PROSITE" id="PS50949">
    <property type="entry name" value="HTH_GNTR"/>
    <property type="match status" value="1"/>
</dbReference>
<evidence type="ECO:0000313" key="6">
    <source>
        <dbReference type="Proteomes" id="UP000235945"/>
    </source>
</evidence>
<keyword evidence="3" id="KW-0804">Transcription</keyword>
<keyword evidence="6" id="KW-1185">Reference proteome</keyword>
<protein>
    <recommendedName>
        <fullName evidence="4">HTH gntR-type domain-containing protein</fullName>
    </recommendedName>
</protein>
<dbReference type="EMBL" id="LGUI01000002">
    <property type="protein sequence ID" value="PNE34040.1"/>
    <property type="molecule type" value="Genomic_DNA"/>
</dbReference>
<dbReference type="AlphaFoldDB" id="A0A2N8NZ59"/>
<dbReference type="CDD" id="cd07377">
    <property type="entry name" value="WHTH_GntR"/>
    <property type="match status" value="1"/>
</dbReference>
<dbReference type="InterPro" id="IPR050679">
    <property type="entry name" value="Bact_HTH_transcr_reg"/>
</dbReference>
<name>A0A2N8NZ59_STREU</name>
<dbReference type="GO" id="GO:0003677">
    <property type="term" value="F:DNA binding"/>
    <property type="evidence" value="ECO:0007669"/>
    <property type="project" value="UniProtKB-KW"/>
</dbReference>
<dbReference type="PRINTS" id="PR00035">
    <property type="entry name" value="HTHGNTR"/>
</dbReference>
<dbReference type="SUPFAM" id="SSF46785">
    <property type="entry name" value="Winged helix' DNA-binding domain"/>
    <property type="match status" value="1"/>
</dbReference>
<evidence type="ECO:0000259" key="4">
    <source>
        <dbReference type="PROSITE" id="PS50949"/>
    </source>
</evidence>
<dbReference type="GO" id="GO:0003700">
    <property type="term" value="F:DNA-binding transcription factor activity"/>
    <property type="evidence" value="ECO:0007669"/>
    <property type="project" value="InterPro"/>
</dbReference>
<reference evidence="6" key="1">
    <citation type="submission" date="2015-07" db="EMBL/GenBank/DDBJ databases">
        <authorList>
            <person name="Graham D.E."/>
            <person name="Giannone R.J."/>
            <person name="Gulvik C.A."/>
            <person name="Hettich R.L."/>
            <person name="Klingeman D.M."/>
            <person name="Mahan K.M."/>
            <person name="Parry R.J."/>
            <person name="Spain J.C."/>
        </authorList>
    </citation>
    <scope>NUCLEOTIDE SEQUENCE [LARGE SCALE GENOMIC DNA]</scope>
    <source>
        <strain evidence="6">ATCC 27428</strain>
    </source>
</reference>
<evidence type="ECO:0000256" key="2">
    <source>
        <dbReference type="ARBA" id="ARBA00023125"/>
    </source>
</evidence>
<sequence length="95" mass="10276">MVVYALPMPDTPSDPHAPRAPYMEVLAVLTAEIKTGKYAPGELIPSDAALCARFGVARETARRAVKILRERGLIRTEWGRGSRVVDRSVDGAEGA</sequence>
<dbReference type="InterPro" id="IPR036390">
    <property type="entry name" value="WH_DNA-bd_sf"/>
</dbReference>
<accession>A0A2N8NZ59</accession>
<dbReference type="SMART" id="SM00345">
    <property type="entry name" value="HTH_GNTR"/>
    <property type="match status" value="1"/>
</dbReference>
<feature type="domain" description="HTH gntR-type" evidence="4">
    <location>
        <begin position="19"/>
        <end position="87"/>
    </location>
</feature>
<dbReference type="GO" id="GO:0045892">
    <property type="term" value="P:negative regulation of DNA-templated transcription"/>
    <property type="evidence" value="ECO:0007669"/>
    <property type="project" value="TreeGrafter"/>
</dbReference>
<dbReference type="Pfam" id="PF00392">
    <property type="entry name" value="GntR"/>
    <property type="match status" value="1"/>
</dbReference>
<dbReference type="Gene3D" id="1.10.10.10">
    <property type="entry name" value="Winged helix-like DNA-binding domain superfamily/Winged helix DNA-binding domain"/>
    <property type="match status" value="1"/>
</dbReference>
<organism evidence="5 6">
    <name type="scientific">Streptomyces eurocidicus</name>
    <name type="common">Streptoverticillium eurocidicus</name>
    <dbReference type="NCBI Taxonomy" id="66423"/>
    <lineage>
        <taxon>Bacteria</taxon>
        <taxon>Bacillati</taxon>
        <taxon>Actinomycetota</taxon>
        <taxon>Actinomycetes</taxon>
        <taxon>Kitasatosporales</taxon>
        <taxon>Streptomycetaceae</taxon>
        <taxon>Streptomyces</taxon>
    </lineage>
</organism>
<keyword evidence="1" id="KW-0805">Transcription regulation</keyword>
<evidence type="ECO:0000256" key="3">
    <source>
        <dbReference type="ARBA" id="ARBA00023163"/>
    </source>
</evidence>
<comment type="caution">
    <text evidence="5">The sequence shown here is derived from an EMBL/GenBank/DDBJ whole genome shotgun (WGS) entry which is preliminary data.</text>
</comment>
<dbReference type="PANTHER" id="PTHR44846">
    <property type="entry name" value="MANNOSYL-D-GLYCERATE TRANSPORT/METABOLISM SYSTEM REPRESSOR MNGR-RELATED"/>
    <property type="match status" value="1"/>
</dbReference>
<dbReference type="PANTHER" id="PTHR44846:SF17">
    <property type="entry name" value="GNTR-FAMILY TRANSCRIPTIONAL REGULATOR"/>
    <property type="match status" value="1"/>
</dbReference>
<dbReference type="InterPro" id="IPR036388">
    <property type="entry name" value="WH-like_DNA-bd_sf"/>
</dbReference>